<keyword evidence="3" id="KW-1185">Reference proteome</keyword>
<evidence type="ECO:0000256" key="1">
    <source>
        <dbReference type="SAM" id="SignalP"/>
    </source>
</evidence>
<proteinExistence type="predicted"/>
<evidence type="ECO:0000313" key="2">
    <source>
        <dbReference type="EMBL" id="KAG6371969.1"/>
    </source>
</evidence>
<reference evidence="2" key="1">
    <citation type="submission" date="2021-03" db="EMBL/GenBank/DDBJ databases">
        <title>Evolutionary innovations through gain and loss of genes in the ectomycorrhizal Boletales.</title>
        <authorList>
            <person name="Wu G."/>
            <person name="Miyauchi S."/>
            <person name="Morin E."/>
            <person name="Yang Z.-L."/>
            <person name="Xu J."/>
            <person name="Martin F.M."/>
        </authorList>
    </citation>
    <scope>NUCLEOTIDE SEQUENCE</scope>
    <source>
        <strain evidence="2">BR01</strain>
    </source>
</reference>
<feature type="signal peptide" evidence="1">
    <location>
        <begin position="1"/>
        <end position="20"/>
    </location>
</feature>
<dbReference type="Proteomes" id="UP000683000">
    <property type="component" value="Unassembled WGS sequence"/>
</dbReference>
<sequence length="146" mass="14948">MFKLFVQFLCATTFASAVVASNIFIISPQASSTVVAGSNVIVEIGDLQPKQTNGTGITVDITPCASASECPGVSQGTGQVLYSGPYIAEHHNDADAVYQNITVTIPSSLSGAAQLGVSHYPLSAGGDSGLPPLEYTDTILNVVASN</sequence>
<name>A0A8I2YH90_9AGAM</name>
<dbReference type="EMBL" id="JAGFBS010000031">
    <property type="protein sequence ID" value="KAG6371969.1"/>
    <property type="molecule type" value="Genomic_DNA"/>
</dbReference>
<gene>
    <name evidence="2" type="ORF">JVT61DRAFT_8985</name>
</gene>
<dbReference type="OrthoDB" id="2841294at2759"/>
<dbReference type="AlphaFoldDB" id="A0A8I2YH90"/>
<organism evidence="2 3">
    <name type="scientific">Boletus reticuloceps</name>
    <dbReference type="NCBI Taxonomy" id="495285"/>
    <lineage>
        <taxon>Eukaryota</taxon>
        <taxon>Fungi</taxon>
        <taxon>Dikarya</taxon>
        <taxon>Basidiomycota</taxon>
        <taxon>Agaricomycotina</taxon>
        <taxon>Agaricomycetes</taxon>
        <taxon>Agaricomycetidae</taxon>
        <taxon>Boletales</taxon>
        <taxon>Boletineae</taxon>
        <taxon>Boletaceae</taxon>
        <taxon>Boletoideae</taxon>
        <taxon>Boletus</taxon>
    </lineage>
</organism>
<accession>A0A8I2YH90</accession>
<comment type="caution">
    <text evidence="2">The sequence shown here is derived from an EMBL/GenBank/DDBJ whole genome shotgun (WGS) entry which is preliminary data.</text>
</comment>
<keyword evidence="1" id="KW-0732">Signal</keyword>
<protein>
    <submittedName>
        <fullName evidence="2">Uncharacterized protein</fullName>
    </submittedName>
</protein>
<evidence type="ECO:0000313" key="3">
    <source>
        <dbReference type="Proteomes" id="UP000683000"/>
    </source>
</evidence>
<feature type="chain" id="PRO_5034850981" evidence="1">
    <location>
        <begin position="21"/>
        <end position="146"/>
    </location>
</feature>